<dbReference type="SUPFAM" id="SSF52540">
    <property type="entry name" value="P-loop containing nucleoside triphosphate hydrolases"/>
    <property type="match status" value="1"/>
</dbReference>
<dbReference type="Pfam" id="PF00400">
    <property type="entry name" value="WD40"/>
    <property type="match status" value="8"/>
</dbReference>
<dbReference type="OrthoDB" id="3266532at2759"/>
<dbReference type="PANTHER" id="PTHR19848">
    <property type="entry name" value="WD40 REPEAT PROTEIN"/>
    <property type="match status" value="1"/>
</dbReference>
<keyword evidence="1 3" id="KW-0853">WD repeat</keyword>
<dbReference type="InterPro" id="IPR020472">
    <property type="entry name" value="WD40_PAC1"/>
</dbReference>
<feature type="compositionally biased region" description="Basic and acidic residues" evidence="4">
    <location>
        <begin position="158"/>
        <end position="175"/>
    </location>
</feature>
<feature type="repeat" description="WD" evidence="3">
    <location>
        <begin position="994"/>
        <end position="1026"/>
    </location>
</feature>
<feature type="repeat" description="WD" evidence="3">
    <location>
        <begin position="1080"/>
        <end position="1121"/>
    </location>
</feature>
<evidence type="ECO:0000256" key="4">
    <source>
        <dbReference type="SAM" id="MobiDB-lite"/>
    </source>
</evidence>
<feature type="repeat" description="WD" evidence="3">
    <location>
        <begin position="909"/>
        <end position="950"/>
    </location>
</feature>
<feature type="repeat" description="WD" evidence="3">
    <location>
        <begin position="824"/>
        <end position="865"/>
    </location>
</feature>
<dbReference type="InterPro" id="IPR027417">
    <property type="entry name" value="P-loop_NTPase"/>
</dbReference>
<dbReference type="SUPFAM" id="SSF50978">
    <property type="entry name" value="WD40 repeat-like"/>
    <property type="match status" value="3"/>
</dbReference>
<organism evidence="6 7">
    <name type="scientific">Sphaerobolus stellatus (strain SS14)</name>
    <dbReference type="NCBI Taxonomy" id="990650"/>
    <lineage>
        <taxon>Eukaryota</taxon>
        <taxon>Fungi</taxon>
        <taxon>Dikarya</taxon>
        <taxon>Basidiomycota</taxon>
        <taxon>Agaricomycotina</taxon>
        <taxon>Agaricomycetes</taxon>
        <taxon>Phallomycetidae</taxon>
        <taxon>Geastrales</taxon>
        <taxon>Sphaerobolaceae</taxon>
        <taxon>Sphaerobolus</taxon>
    </lineage>
</organism>
<dbReference type="SMART" id="SM00320">
    <property type="entry name" value="WD40"/>
    <property type="match status" value="13"/>
</dbReference>
<dbReference type="Pfam" id="PF25173">
    <property type="entry name" value="Beta-prop_WDR3_1st"/>
    <property type="match status" value="1"/>
</dbReference>
<dbReference type="EMBL" id="KN837378">
    <property type="protein sequence ID" value="KIJ26241.1"/>
    <property type="molecule type" value="Genomic_DNA"/>
</dbReference>
<feature type="repeat" description="WD" evidence="3">
    <location>
        <begin position="1122"/>
        <end position="1163"/>
    </location>
</feature>
<feature type="region of interest" description="Disordered" evidence="4">
    <location>
        <begin position="150"/>
        <end position="175"/>
    </location>
</feature>
<dbReference type="PANTHER" id="PTHR19848:SF8">
    <property type="entry name" value="F-BOX AND WD REPEAT DOMAIN CONTAINING 7"/>
    <property type="match status" value="1"/>
</dbReference>
<dbReference type="InterPro" id="IPR036322">
    <property type="entry name" value="WD40_repeat_dom_sf"/>
</dbReference>
<keyword evidence="5" id="KW-0732">Signal</keyword>
<evidence type="ECO:0000256" key="3">
    <source>
        <dbReference type="PROSITE-ProRule" id="PRU00221"/>
    </source>
</evidence>
<feature type="repeat" description="WD" evidence="3">
    <location>
        <begin position="782"/>
        <end position="823"/>
    </location>
</feature>
<sequence length="1317" mass="145366">MRISLLGALLLDLRCGTHSHNHDHDVDSPRRDLGIIRSARDSVQETKNGTVEFESKGISWCRGEAGIKNALASSERTKSTNLILQSHKSIPLNVHPPYTLLNSLFPAPRQNLHPLHLHPQRLHALFHSPPILHRPKQHFTFPFRATVPLPPTSIRSTARRDARPDGRTGGSEHRREGRVAIADCVAAFLLGEDLVEAFWGRSRGGAFVGGSRGARMARGGGAGAGPAAALSAAPDQDRARAKELKNRIANLLERHATEISARLFVWFIMHGKKGPHLSDAVKEIQKQQQSVQDLDLLSQFKKLIKSPLEAYYRQISQFDGSKPQIILLIIDALDEANRQDTRQWNELLETLAEWRQLPGIFRLIITSRPNDDIRGYLTSKCVEETLATGSSVSEESQADIDKYLRHRFLSIRKKIQQISPSWSDKDIIPQLVNNVAGLFMWAKVALDYIEVGGNPLKRLQDIQYSTSIGHTQPLDDLYMRILQGIYRNLDKDEQDLLQKVLWTIIMAKQPIDRLSIEELINVPIHSLLWVEQELRPVLAEQNNGHLLQSCHKPFTDFMLEQERSGEFAVKEEISVSIPQSLQHACKYWSEYYPARNLTVKSKNSIQNLEIFLQKHFFHWLEVLSIISAGHYATSLLETANRWLGTSLLANHYRKLYNPSLQVIGGSIQAWPNECQVFLGHQHWVFSVTFSPDGTKILSASGDKTVQIGDISTGRTLGQPLCHQRRVMSGAFSPDGTNIASTSGNKIQKWDISTGQALRQPFKGHQDRVIVWDAFTSQSLGSLEGHQDTVNSIAISPDGTKIVSGSDDRTVQIWDAFTSQSLGSLEGHQGRVNSIAISPDGTKIVSGSNDRTVRIWDLSTGNLEYILEGHQLPVQSVAFSPDGTKIISGSTDRSIQVWEITTGHNLGQSFMGHQGPIFSVTFSPDGTKIASGSTDRTVRVWDASTGDYPNKPLEYNQAIAMSVTFSPDGMKIVSSLGSSIQVWDAYTGQKLGQPLDGHQSLVTSVALSPDGKKIVSGSLDKTVKVWEESDGWSLKLSLKGHKRKVRSVAFSPDGTKNVSGSDDKTVRIWNASTGQSLKQPLEGHQNAVTSVAFSNDGTKIVSGSYDSIVRVWDAFTGQSLGSLEGHGGGVNSIAISPDGTKIASGSDDRTVIIWDISTGQVLGQPFHHQNYVTSVAFSPDGTNIVSGSSLGVVYIWEISTGQSLGDPLEGHQGTMTSTVFSPDGTKIVSSSYDGTIRVWKLTGKNIEQSLEGHQVPITTWTWNAKSGWILDAFSKAPIAWVPNNLWPGFRTPSIQLVIGASETVLDFSNYIPWEEWKV</sequence>
<evidence type="ECO:0000256" key="2">
    <source>
        <dbReference type="ARBA" id="ARBA00022737"/>
    </source>
</evidence>
<evidence type="ECO:0008006" key="8">
    <source>
        <dbReference type="Google" id="ProtNLM"/>
    </source>
</evidence>
<feature type="repeat" description="WD" evidence="3">
    <location>
        <begin position="1164"/>
        <end position="1205"/>
    </location>
</feature>
<dbReference type="PRINTS" id="PR00320">
    <property type="entry name" value="GPROTEINBRPT"/>
</dbReference>
<dbReference type="InterPro" id="IPR015943">
    <property type="entry name" value="WD40/YVTN_repeat-like_dom_sf"/>
</dbReference>
<evidence type="ECO:0000256" key="1">
    <source>
        <dbReference type="ARBA" id="ARBA00022574"/>
    </source>
</evidence>
<dbReference type="InterPro" id="IPR019775">
    <property type="entry name" value="WD40_repeat_CS"/>
</dbReference>
<reference evidence="6 7" key="1">
    <citation type="submission" date="2014-06" db="EMBL/GenBank/DDBJ databases">
        <title>Evolutionary Origins and Diversification of the Mycorrhizal Mutualists.</title>
        <authorList>
            <consortium name="DOE Joint Genome Institute"/>
            <consortium name="Mycorrhizal Genomics Consortium"/>
            <person name="Kohler A."/>
            <person name="Kuo A."/>
            <person name="Nagy L.G."/>
            <person name="Floudas D."/>
            <person name="Copeland A."/>
            <person name="Barry K.W."/>
            <person name="Cichocki N."/>
            <person name="Veneault-Fourrey C."/>
            <person name="LaButti K."/>
            <person name="Lindquist E.A."/>
            <person name="Lipzen A."/>
            <person name="Lundell T."/>
            <person name="Morin E."/>
            <person name="Murat C."/>
            <person name="Riley R."/>
            <person name="Ohm R."/>
            <person name="Sun H."/>
            <person name="Tunlid A."/>
            <person name="Henrissat B."/>
            <person name="Grigoriev I.V."/>
            <person name="Hibbett D.S."/>
            <person name="Martin F."/>
        </authorList>
    </citation>
    <scope>NUCLEOTIDE SEQUENCE [LARGE SCALE GENOMIC DNA]</scope>
    <source>
        <strain evidence="6 7">SS14</strain>
    </source>
</reference>
<dbReference type="PROSITE" id="PS50082">
    <property type="entry name" value="WD_REPEATS_2"/>
    <property type="match status" value="11"/>
</dbReference>
<evidence type="ECO:0000313" key="7">
    <source>
        <dbReference type="Proteomes" id="UP000054279"/>
    </source>
</evidence>
<evidence type="ECO:0000256" key="5">
    <source>
        <dbReference type="SAM" id="SignalP"/>
    </source>
</evidence>
<gene>
    <name evidence="6" type="ORF">M422DRAFT_272726</name>
</gene>
<keyword evidence="7" id="KW-1185">Reference proteome</keyword>
<evidence type="ECO:0000313" key="6">
    <source>
        <dbReference type="EMBL" id="KIJ26241.1"/>
    </source>
</evidence>
<dbReference type="CDD" id="cd00200">
    <property type="entry name" value="WD40"/>
    <property type="match status" value="2"/>
</dbReference>
<accession>A0A0C9UL89</accession>
<proteinExistence type="predicted"/>
<dbReference type="HOGENOM" id="CLU_260176_0_0_1"/>
<dbReference type="Proteomes" id="UP000054279">
    <property type="component" value="Unassembled WGS sequence"/>
</dbReference>
<dbReference type="PROSITE" id="PS50294">
    <property type="entry name" value="WD_REPEATS_REGION"/>
    <property type="match status" value="11"/>
</dbReference>
<keyword evidence="2" id="KW-0677">Repeat</keyword>
<feature type="repeat" description="WD" evidence="3">
    <location>
        <begin position="866"/>
        <end position="907"/>
    </location>
</feature>
<feature type="repeat" description="WD" evidence="3">
    <location>
        <begin position="1207"/>
        <end position="1248"/>
    </location>
</feature>
<feature type="repeat" description="WD" evidence="3">
    <location>
        <begin position="1037"/>
        <end position="1078"/>
    </location>
</feature>
<protein>
    <recommendedName>
        <fullName evidence="8">WD40 repeat-like protein</fullName>
    </recommendedName>
</protein>
<dbReference type="Gene3D" id="2.130.10.10">
    <property type="entry name" value="YVTN repeat-like/Quinoprotein amine dehydrogenase"/>
    <property type="match status" value="5"/>
</dbReference>
<name>A0A0C9UL89_SPHS4</name>
<dbReference type="PROSITE" id="PS00678">
    <property type="entry name" value="WD_REPEATS_1"/>
    <property type="match status" value="4"/>
</dbReference>
<feature type="repeat" description="WD" evidence="3">
    <location>
        <begin position="677"/>
        <end position="718"/>
    </location>
</feature>
<dbReference type="InterPro" id="IPR001680">
    <property type="entry name" value="WD40_rpt"/>
</dbReference>
<feature type="signal peptide" evidence="5">
    <location>
        <begin position="1"/>
        <end position="19"/>
    </location>
</feature>
<feature type="chain" id="PRO_5002214366" description="WD40 repeat-like protein" evidence="5">
    <location>
        <begin position="20"/>
        <end position="1317"/>
    </location>
</feature>